<reference evidence="2" key="1">
    <citation type="submission" date="2023-06" db="EMBL/GenBank/DDBJ databases">
        <title>Genomic analysis of the entomopathogenic nematode Steinernema hermaphroditum.</title>
        <authorList>
            <person name="Schwarz E.M."/>
            <person name="Heppert J.K."/>
            <person name="Baniya A."/>
            <person name="Schwartz H.T."/>
            <person name="Tan C.-H."/>
            <person name="Antoshechkin I."/>
            <person name="Sternberg P.W."/>
            <person name="Goodrich-Blair H."/>
            <person name="Dillman A.R."/>
        </authorList>
    </citation>
    <scope>NUCLEOTIDE SEQUENCE</scope>
    <source>
        <strain evidence="2">PS9179</strain>
        <tissue evidence="2">Whole animal</tissue>
    </source>
</reference>
<feature type="transmembrane region" description="Helical" evidence="1">
    <location>
        <begin position="22"/>
        <end position="40"/>
    </location>
</feature>
<sequence length="177" mass="20191">MCCDSDGERCCCGCMHVKTGTLLIALLIIGFNGFSLVKHVKYASTEDIYGRALWSAERLLNFSVAVLAIIAVRTESPKLLLPLMIRLLIYLALMLCAAVITTLGLQLPELIEYLQKSRMLSDEQIRREKKPAMAVTIYVLSVLFQAWFFNTVYWCYEYLKSLQYHPPRLVAVQMQMV</sequence>
<accession>A0AA39LSN1</accession>
<feature type="transmembrane region" description="Helical" evidence="1">
    <location>
        <begin position="132"/>
        <end position="154"/>
    </location>
</feature>
<comment type="caution">
    <text evidence="2">The sequence shown here is derived from an EMBL/GenBank/DDBJ whole genome shotgun (WGS) entry which is preliminary data.</text>
</comment>
<feature type="transmembrane region" description="Helical" evidence="1">
    <location>
        <begin position="87"/>
        <end position="111"/>
    </location>
</feature>
<evidence type="ECO:0000313" key="2">
    <source>
        <dbReference type="EMBL" id="KAK0408661.1"/>
    </source>
</evidence>
<keyword evidence="3" id="KW-1185">Reference proteome</keyword>
<evidence type="ECO:0000256" key="1">
    <source>
        <dbReference type="SAM" id="Phobius"/>
    </source>
</evidence>
<keyword evidence="1" id="KW-0812">Transmembrane</keyword>
<dbReference type="PANTHER" id="PTHR34851">
    <property type="entry name" value="PROTEIN CBG05235-RELATED"/>
    <property type="match status" value="1"/>
</dbReference>
<dbReference type="EMBL" id="JAUCMV010000003">
    <property type="protein sequence ID" value="KAK0408661.1"/>
    <property type="molecule type" value="Genomic_DNA"/>
</dbReference>
<protein>
    <submittedName>
        <fullName evidence="2">Uncharacterized protein</fullName>
    </submittedName>
</protein>
<evidence type="ECO:0000313" key="3">
    <source>
        <dbReference type="Proteomes" id="UP001175271"/>
    </source>
</evidence>
<dbReference type="AlphaFoldDB" id="A0AA39LSN1"/>
<keyword evidence="1" id="KW-0472">Membrane</keyword>
<keyword evidence="1" id="KW-1133">Transmembrane helix</keyword>
<organism evidence="2 3">
    <name type="scientific">Steinernema hermaphroditum</name>
    <dbReference type="NCBI Taxonomy" id="289476"/>
    <lineage>
        <taxon>Eukaryota</taxon>
        <taxon>Metazoa</taxon>
        <taxon>Ecdysozoa</taxon>
        <taxon>Nematoda</taxon>
        <taxon>Chromadorea</taxon>
        <taxon>Rhabditida</taxon>
        <taxon>Tylenchina</taxon>
        <taxon>Panagrolaimomorpha</taxon>
        <taxon>Strongyloidoidea</taxon>
        <taxon>Steinernematidae</taxon>
        <taxon>Steinernema</taxon>
    </lineage>
</organism>
<dbReference type="Proteomes" id="UP001175271">
    <property type="component" value="Unassembled WGS sequence"/>
</dbReference>
<dbReference type="PANTHER" id="PTHR34851:SF5">
    <property type="entry name" value="MARVEL DOMAIN-CONTAINING PROTEIN"/>
    <property type="match status" value="1"/>
</dbReference>
<gene>
    <name evidence="2" type="ORF">QR680_004082</name>
</gene>
<feature type="transmembrane region" description="Helical" evidence="1">
    <location>
        <begin position="52"/>
        <end position="72"/>
    </location>
</feature>
<proteinExistence type="predicted"/>
<name>A0AA39LSN1_9BILA</name>